<protein>
    <submittedName>
        <fullName evidence="4">Pyrimidine-specific ribonucleoside hydrolase RihA</fullName>
        <ecNumber evidence="4">3.2.-.-</ecNumber>
    </submittedName>
</protein>
<dbReference type="KEGG" id="aagg:ETAA8_52230"/>
<dbReference type="InterPro" id="IPR023186">
    <property type="entry name" value="IUNH"/>
</dbReference>
<dbReference type="RefSeq" id="WP_145095016.1">
    <property type="nucleotide sequence ID" value="NZ_CP036274.1"/>
</dbReference>
<proteinExistence type="predicted"/>
<dbReference type="GO" id="GO:0006152">
    <property type="term" value="P:purine nucleoside catabolic process"/>
    <property type="evidence" value="ECO:0007669"/>
    <property type="project" value="TreeGrafter"/>
</dbReference>
<organism evidence="4 5">
    <name type="scientific">Anatilimnocola aggregata</name>
    <dbReference type="NCBI Taxonomy" id="2528021"/>
    <lineage>
        <taxon>Bacteria</taxon>
        <taxon>Pseudomonadati</taxon>
        <taxon>Planctomycetota</taxon>
        <taxon>Planctomycetia</taxon>
        <taxon>Pirellulales</taxon>
        <taxon>Pirellulaceae</taxon>
        <taxon>Anatilimnocola</taxon>
    </lineage>
</organism>
<keyword evidence="1 4" id="KW-0378">Hydrolase</keyword>
<dbReference type="InterPro" id="IPR036452">
    <property type="entry name" value="Ribo_hydro-like"/>
</dbReference>
<dbReference type="EMBL" id="CP036274">
    <property type="protein sequence ID" value="QDU30104.1"/>
    <property type="molecule type" value="Genomic_DNA"/>
</dbReference>
<dbReference type="EC" id="3.2.-.-" evidence="4"/>
<dbReference type="InterPro" id="IPR001910">
    <property type="entry name" value="Inosine/uridine_hydrolase_dom"/>
</dbReference>
<evidence type="ECO:0000256" key="1">
    <source>
        <dbReference type="ARBA" id="ARBA00022801"/>
    </source>
</evidence>
<dbReference type="GO" id="GO:0008477">
    <property type="term" value="F:purine nucleosidase activity"/>
    <property type="evidence" value="ECO:0007669"/>
    <property type="project" value="TreeGrafter"/>
</dbReference>
<sequence length="670" mass="74225">MKLPLTRLLASLVLVTSSENFTVAQAVAPAKAASSEPIPVIIDTDIGGAIDDAFALGLAIVSPELEILGITTVGGGNEYDRFVGQSKDRDDHRAWLTCRFLTQVGAKPIPVAAGAEPQHKTPIDNQIQYRRHPAAIYNRTMKPAKESAVELMAKLLKERDDVTIIALGPLTNVARLLKDEPTAAKRIKRIVIMGGAIDIGYDGSKRPEPEWNLKTDIAAAQQVFASSIPLTLVPLDVTANLALTKELRTELFAAQTPLTWQLQNLYELWNDDTPILFDPVAIAATFSQPTVIVRPMKLKVTTSGLTTRAADGHEVTVASQIDIPAFLQWYVDRITKTGERVLPRPVANLSTMIEVGSFPAQIHTFENYETDIEKRWWMCGKVERAESEAKLGQRVCRAVLTQDFDDRQGDTKAMYRAVIFNPVPGPPMGPNTRLRFQYKLSGTDTLRIQLYSLTNGYHRYLSLQGLQQDKWQTGCVDMTAMRRPDGTGGPLAVDERIDDIQFYVDPRAELLIDNIALYEAAPASESRPFPRRIHYTGWFDTGKQGVEWQGAFEIVEYAKPRKWKFARSLSRADGSSQISLSLRGQRELDEKVVLQLKLQAPANTELKIQLLLSGETQGSSQVLSLPADDFQTVFLQFKVPTGTKVDEIQITSPAGVVFGIDDVLLFTPAE</sequence>
<dbReference type="PANTHER" id="PTHR12304:SF4">
    <property type="entry name" value="URIDINE NUCLEOSIDASE"/>
    <property type="match status" value="1"/>
</dbReference>
<dbReference type="GO" id="GO:0005829">
    <property type="term" value="C:cytosol"/>
    <property type="evidence" value="ECO:0007669"/>
    <property type="project" value="TreeGrafter"/>
</dbReference>
<keyword evidence="5" id="KW-1185">Reference proteome</keyword>
<gene>
    <name evidence="4" type="primary">rihA_2</name>
    <name evidence="4" type="ORF">ETAA8_52230</name>
</gene>
<evidence type="ECO:0000256" key="2">
    <source>
        <dbReference type="ARBA" id="ARBA00023295"/>
    </source>
</evidence>
<feature type="domain" description="Inosine/uridine-preferring nucleoside hydrolase" evidence="3">
    <location>
        <begin position="40"/>
        <end position="327"/>
    </location>
</feature>
<dbReference type="Pfam" id="PF01156">
    <property type="entry name" value="IU_nuc_hydro"/>
    <property type="match status" value="1"/>
</dbReference>
<dbReference type="OrthoDB" id="3795970at2"/>
<dbReference type="SUPFAM" id="SSF53590">
    <property type="entry name" value="Nucleoside hydrolase"/>
    <property type="match status" value="1"/>
</dbReference>
<evidence type="ECO:0000313" key="5">
    <source>
        <dbReference type="Proteomes" id="UP000315017"/>
    </source>
</evidence>
<dbReference type="AlphaFoldDB" id="A0A517YIR3"/>
<evidence type="ECO:0000259" key="3">
    <source>
        <dbReference type="Pfam" id="PF01156"/>
    </source>
</evidence>
<name>A0A517YIR3_9BACT</name>
<dbReference type="Proteomes" id="UP000315017">
    <property type="component" value="Chromosome"/>
</dbReference>
<accession>A0A517YIR3</accession>
<dbReference type="PANTHER" id="PTHR12304">
    <property type="entry name" value="INOSINE-URIDINE PREFERRING NUCLEOSIDE HYDROLASE"/>
    <property type="match status" value="1"/>
</dbReference>
<keyword evidence="2 4" id="KW-0326">Glycosidase</keyword>
<dbReference type="Gene3D" id="3.90.245.10">
    <property type="entry name" value="Ribonucleoside hydrolase-like"/>
    <property type="match status" value="1"/>
</dbReference>
<evidence type="ECO:0000313" key="4">
    <source>
        <dbReference type="EMBL" id="QDU30104.1"/>
    </source>
</evidence>
<reference evidence="4 5" key="1">
    <citation type="submission" date="2019-02" db="EMBL/GenBank/DDBJ databases">
        <title>Deep-cultivation of Planctomycetes and their phenomic and genomic characterization uncovers novel biology.</title>
        <authorList>
            <person name="Wiegand S."/>
            <person name="Jogler M."/>
            <person name="Boedeker C."/>
            <person name="Pinto D."/>
            <person name="Vollmers J."/>
            <person name="Rivas-Marin E."/>
            <person name="Kohn T."/>
            <person name="Peeters S.H."/>
            <person name="Heuer A."/>
            <person name="Rast P."/>
            <person name="Oberbeckmann S."/>
            <person name="Bunk B."/>
            <person name="Jeske O."/>
            <person name="Meyerdierks A."/>
            <person name="Storesund J.E."/>
            <person name="Kallscheuer N."/>
            <person name="Luecker S."/>
            <person name="Lage O.M."/>
            <person name="Pohl T."/>
            <person name="Merkel B.J."/>
            <person name="Hornburger P."/>
            <person name="Mueller R.-W."/>
            <person name="Bruemmer F."/>
            <person name="Labrenz M."/>
            <person name="Spormann A.M."/>
            <person name="Op den Camp H."/>
            <person name="Overmann J."/>
            <person name="Amann R."/>
            <person name="Jetten M.S.M."/>
            <person name="Mascher T."/>
            <person name="Medema M.H."/>
            <person name="Devos D.P."/>
            <person name="Kaster A.-K."/>
            <person name="Ovreas L."/>
            <person name="Rohde M."/>
            <person name="Galperin M.Y."/>
            <person name="Jogler C."/>
        </authorList>
    </citation>
    <scope>NUCLEOTIDE SEQUENCE [LARGE SCALE GENOMIC DNA]</scope>
    <source>
        <strain evidence="4 5">ETA_A8</strain>
    </source>
</reference>